<dbReference type="GO" id="GO:0008168">
    <property type="term" value="F:methyltransferase activity"/>
    <property type="evidence" value="ECO:0007669"/>
    <property type="project" value="UniProtKB-KW"/>
</dbReference>
<keyword evidence="2" id="KW-0808">Transferase</keyword>
<dbReference type="InterPro" id="IPR029063">
    <property type="entry name" value="SAM-dependent_MTases_sf"/>
</dbReference>
<accession>A0ABW1S7W3</accession>
<dbReference type="Gene3D" id="3.40.50.150">
    <property type="entry name" value="Vaccinia Virus protein VP39"/>
    <property type="match status" value="1"/>
</dbReference>
<keyword evidence="3" id="KW-1185">Reference proteome</keyword>
<protein>
    <submittedName>
        <fullName evidence="2">Class I SAM-dependent methyltransferase</fullName>
        <ecNumber evidence="2">2.1.1.-</ecNumber>
    </submittedName>
</protein>
<feature type="domain" description="Methyltransferase" evidence="1">
    <location>
        <begin position="212"/>
        <end position="307"/>
    </location>
</feature>
<dbReference type="EMBL" id="JBHSSW010000005">
    <property type="protein sequence ID" value="MFC6197710.1"/>
    <property type="molecule type" value="Genomic_DNA"/>
</dbReference>
<dbReference type="InterPro" id="IPR050508">
    <property type="entry name" value="Methyltransf_Superfamily"/>
</dbReference>
<gene>
    <name evidence="2" type="ORF">ACFQDM_06445</name>
</gene>
<dbReference type="InterPro" id="IPR041698">
    <property type="entry name" value="Methyltransf_25"/>
</dbReference>
<dbReference type="EC" id="2.1.1.-" evidence="2"/>
<dbReference type="SUPFAM" id="SSF53335">
    <property type="entry name" value="S-adenosyl-L-methionine-dependent methyltransferases"/>
    <property type="match status" value="1"/>
</dbReference>
<dbReference type="RefSeq" id="WP_377376992.1">
    <property type="nucleotide sequence ID" value="NZ_JBHSSW010000005.1"/>
</dbReference>
<dbReference type="PANTHER" id="PTHR42912">
    <property type="entry name" value="METHYLTRANSFERASE"/>
    <property type="match status" value="1"/>
</dbReference>
<dbReference type="GO" id="GO:0032259">
    <property type="term" value="P:methylation"/>
    <property type="evidence" value="ECO:0007669"/>
    <property type="project" value="UniProtKB-KW"/>
</dbReference>
<keyword evidence="2" id="KW-0489">Methyltransferase</keyword>
<reference evidence="3" key="1">
    <citation type="journal article" date="2019" name="Int. J. Syst. Evol. Microbiol.">
        <title>The Global Catalogue of Microorganisms (GCM) 10K type strain sequencing project: providing services to taxonomists for standard genome sequencing and annotation.</title>
        <authorList>
            <consortium name="The Broad Institute Genomics Platform"/>
            <consortium name="The Broad Institute Genome Sequencing Center for Infectious Disease"/>
            <person name="Wu L."/>
            <person name="Ma J."/>
        </authorList>
    </citation>
    <scope>NUCLEOTIDE SEQUENCE [LARGE SCALE GENOMIC DNA]</scope>
    <source>
        <strain evidence="3">CGMCC-1.15741</strain>
    </source>
</reference>
<dbReference type="Pfam" id="PF13649">
    <property type="entry name" value="Methyltransf_25"/>
    <property type="match status" value="1"/>
</dbReference>
<evidence type="ECO:0000313" key="3">
    <source>
        <dbReference type="Proteomes" id="UP001596303"/>
    </source>
</evidence>
<evidence type="ECO:0000259" key="1">
    <source>
        <dbReference type="Pfam" id="PF13649"/>
    </source>
</evidence>
<evidence type="ECO:0000313" key="2">
    <source>
        <dbReference type="EMBL" id="MFC6197710.1"/>
    </source>
</evidence>
<sequence length="390" mass="43665">MTKIDRSSSGSQAAPDFSLSQRGRSGLEILGSIQKYSSGYLRSIASDTFHANPEAQKLSAEHEADTNPDKADLRKRIAAAREICLSDKDYRMERFLQRYVAEENFNRGIPAIEERRENFEAFMNMKVEPVEGSELDVSNEIEPPKYYDRVEWHLEPGGWDGYDLYGPLFAFGLGPLIFRFGGYAAVGYGDDIIEQRASAIRQLPKESYERIYEPGCGGVSTLGAINKIFPDAELYGSDLSPLLLKNGYMLANKQKFPVHLKLEDSTATSEPDESVDGVITYALHHELPPKANKELFKEMFRIMKPGGDIVLSDPPPFRAVSLFQAVLLDWDTDHREEPFFSTILESSLEDMLEEAGFEKVEAYAIGQGGYPYITRARKPETTTAEQGVAA</sequence>
<proteinExistence type="predicted"/>
<dbReference type="Proteomes" id="UP001596303">
    <property type="component" value="Unassembled WGS sequence"/>
</dbReference>
<name>A0ABW1S7W3_9PROT</name>
<organism evidence="2 3">
    <name type="scientific">Ponticaulis profundi</name>
    <dbReference type="NCBI Taxonomy" id="2665222"/>
    <lineage>
        <taxon>Bacteria</taxon>
        <taxon>Pseudomonadati</taxon>
        <taxon>Pseudomonadota</taxon>
        <taxon>Alphaproteobacteria</taxon>
        <taxon>Hyphomonadales</taxon>
        <taxon>Hyphomonadaceae</taxon>
        <taxon>Ponticaulis</taxon>
    </lineage>
</organism>
<comment type="caution">
    <text evidence="2">The sequence shown here is derived from an EMBL/GenBank/DDBJ whole genome shotgun (WGS) entry which is preliminary data.</text>
</comment>